<proteinExistence type="predicted"/>
<protein>
    <submittedName>
        <fullName evidence="3">PrgI family protein</fullName>
    </submittedName>
</protein>
<gene>
    <name evidence="3" type="ORF">G1H11_17720</name>
</gene>
<evidence type="ECO:0000313" key="3">
    <source>
        <dbReference type="EMBL" id="NED97140.1"/>
    </source>
</evidence>
<accession>A0A6N9YQD0</accession>
<dbReference type="RefSeq" id="WP_163819909.1">
    <property type="nucleotide sequence ID" value="NZ_JAAGOB010000009.1"/>
</dbReference>
<reference evidence="3 4" key="1">
    <citation type="submission" date="2020-02" db="EMBL/GenBank/DDBJ databases">
        <authorList>
            <person name="Li X.-J."/>
            <person name="Feng X.-M."/>
        </authorList>
    </citation>
    <scope>NUCLEOTIDE SEQUENCE [LARGE SCALE GENOMIC DNA]</scope>
    <source>
        <strain evidence="3 4">CGMCC 4.7225</strain>
    </source>
</reference>
<dbReference type="Proteomes" id="UP000469185">
    <property type="component" value="Unassembled WGS sequence"/>
</dbReference>
<evidence type="ECO:0000256" key="2">
    <source>
        <dbReference type="SAM" id="Phobius"/>
    </source>
</evidence>
<dbReference type="NCBIfam" id="NF042935">
    <property type="entry name" value="SCO6880_fam"/>
    <property type="match status" value="1"/>
</dbReference>
<sequence>MNIEVNPAVGAGKSLVSARLGRRSERGVMWGLTAAQLYGVGVAAAVLGPAMMSAGMRGLLVSAPVWASALIAAFVRPNGRTAASWAPVVANYVLRRIRGQDTWLADPERPRRAGVLALPGELTGTVLYVHSVTAAAMIHDPRRRTLTAVARLRHSAFLLLSHDDQNRRVAGWRRALSGAARTGRVARLQVLERCMAEGGEAIRAYWREEGCDDSSAAASSYRELIGAAAPASARHDTLIAVTVALKNAPRIARTGRGGATGAASVLAKEMASLTAGLNTAEITVESWLDEHELAYVINTAFRPHRAPVWERTGLGRDPSAAGPVAVSARWDHVRIDDGWHAVVWIREWPREDIDASFLVPLVLTASVQRTISVFYRPRTAREAARDIRVELAEQESEQRRRNRNGTRTSAVQQRENDDVERRERELVAGHADLAYTGLVAISATSKDDLNAAVEETENACHQAGLDTTILYGQQDAAFYAAALPLGRVNI</sequence>
<dbReference type="InterPro" id="IPR049978">
    <property type="entry name" value="SCO6880-like"/>
</dbReference>
<name>A0A6N9YQD0_9ACTN</name>
<feature type="transmembrane region" description="Helical" evidence="2">
    <location>
        <begin position="28"/>
        <end position="48"/>
    </location>
</feature>
<keyword evidence="2" id="KW-1133">Transmembrane helix</keyword>
<dbReference type="AlphaFoldDB" id="A0A6N9YQD0"/>
<evidence type="ECO:0000313" key="4">
    <source>
        <dbReference type="Proteomes" id="UP000469185"/>
    </source>
</evidence>
<keyword evidence="4" id="KW-1185">Reference proteome</keyword>
<comment type="caution">
    <text evidence="3">The sequence shown here is derived from an EMBL/GenBank/DDBJ whole genome shotgun (WGS) entry which is preliminary data.</text>
</comment>
<keyword evidence="2" id="KW-0472">Membrane</keyword>
<evidence type="ECO:0000256" key="1">
    <source>
        <dbReference type="SAM" id="MobiDB-lite"/>
    </source>
</evidence>
<organism evidence="3 4">
    <name type="scientific">Phytoactinopolyspora alkaliphila</name>
    <dbReference type="NCBI Taxonomy" id="1783498"/>
    <lineage>
        <taxon>Bacteria</taxon>
        <taxon>Bacillati</taxon>
        <taxon>Actinomycetota</taxon>
        <taxon>Actinomycetes</taxon>
        <taxon>Jiangellales</taxon>
        <taxon>Jiangellaceae</taxon>
        <taxon>Phytoactinopolyspora</taxon>
    </lineage>
</organism>
<keyword evidence="2" id="KW-0812">Transmembrane</keyword>
<dbReference type="EMBL" id="JAAGOB010000009">
    <property type="protein sequence ID" value="NED97140.1"/>
    <property type="molecule type" value="Genomic_DNA"/>
</dbReference>
<feature type="region of interest" description="Disordered" evidence="1">
    <location>
        <begin position="394"/>
        <end position="421"/>
    </location>
</feature>